<feature type="domain" description="Histidine kinase" evidence="8">
    <location>
        <begin position="741"/>
        <end position="952"/>
    </location>
</feature>
<evidence type="ECO:0000256" key="4">
    <source>
        <dbReference type="ARBA" id="ARBA00022679"/>
    </source>
</evidence>
<evidence type="ECO:0000256" key="1">
    <source>
        <dbReference type="ARBA" id="ARBA00000085"/>
    </source>
</evidence>
<evidence type="ECO:0000259" key="8">
    <source>
        <dbReference type="PROSITE" id="PS50109"/>
    </source>
</evidence>
<feature type="modified residue" description="4-aspartylphosphate" evidence="7">
    <location>
        <position position="25"/>
    </location>
</feature>
<dbReference type="InterPro" id="IPR035965">
    <property type="entry name" value="PAS-like_dom_sf"/>
</dbReference>
<dbReference type="PANTHER" id="PTHR43304:SF1">
    <property type="entry name" value="PAC DOMAIN-CONTAINING PROTEIN"/>
    <property type="match status" value="1"/>
</dbReference>
<gene>
    <name evidence="12" type="ORF">Cha6605_4415</name>
</gene>
<dbReference type="GO" id="GO:0000155">
    <property type="term" value="F:phosphorelay sensor kinase activity"/>
    <property type="evidence" value="ECO:0007669"/>
    <property type="project" value="InterPro"/>
</dbReference>
<dbReference type="AlphaFoldDB" id="K9UL20"/>
<dbReference type="HOGENOM" id="CLU_000445_114_15_3"/>
<dbReference type="InterPro" id="IPR005467">
    <property type="entry name" value="His_kinase_dom"/>
</dbReference>
<name>K9UL20_CHAP6</name>
<dbReference type="PRINTS" id="PR00344">
    <property type="entry name" value="BCTRLSENSOR"/>
</dbReference>
<evidence type="ECO:0000256" key="3">
    <source>
        <dbReference type="ARBA" id="ARBA00022553"/>
    </source>
</evidence>
<dbReference type="Pfam" id="PF00512">
    <property type="entry name" value="HisKA"/>
    <property type="match status" value="1"/>
</dbReference>
<evidence type="ECO:0000256" key="7">
    <source>
        <dbReference type="PROSITE-ProRule" id="PRU00169"/>
    </source>
</evidence>
<dbReference type="Proteomes" id="UP000010366">
    <property type="component" value="Chromosome"/>
</dbReference>
<dbReference type="InterPro" id="IPR003661">
    <property type="entry name" value="HisK_dim/P_dom"/>
</dbReference>
<dbReference type="eggNOG" id="COG2202">
    <property type="taxonomic scope" value="Bacteria"/>
</dbReference>
<dbReference type="InterPro" id="IPR001610">
    <property type="entry name" value="PAC"/>
</dbReference>
<evidence type="ECO:0000256" key="6">
    <source>
        <dbReference type="ARBA" id="ARBA00023012"/>
    </source>
</evidence>
<dbReference type="PATRIC" id="fig|1173020.3.peg.5050"/>
<dbReference type="RefSeq" id="WP_015161452.1">
    <property type="nucleotide sequence ID" value="NC_019697.1"/>
</dbReference>
<dbReference type="SMART" id="SM00091">
    <property type="entry name" value="PAS"/>
    <property type="match status" value="4"/>
</dbReference>
<dbReference type="InterPro" id="IPR013655">
    <property type="entry name" value="PAS_fold_3"/>
</dbReference>
<feature type="domain" description="PAS" evidence="10">
    <location>
        <begin position="481"/>
        <end position="551"/>
    </location>
</feature>
<dbReference type="EMBL" id="CP003600">
    <property type="protein sequence ID" value="AFY95348.1"/>
    <property type="molecule type" value="Genomic_DNA"/>
</dbReference>
<evidence type="ECO:0000256" key="2">
    <source>
        <dbReference type="ARBA" id="ARBA00012438"/>
    </source>
</evidence>
<protein>
    <recommendedName>
        <fullName evidence="2">histidine kinase</fullName>
        <ecNumber evidence="2">2.7.13.3</ecNumber>
    </recommendedName>
</protein>
<dbReference type="PANTHER" id="PTHR43304">
    <property type="entry name" value="PHYTOCHROME-LIKE PROTEIN CPH1"/>
    <property type="match status" value="1"/>
</dbReference>
<dbReference type="SUPFAM" id="SSF55874">
    <property type="entry name" value="ATPase domain of HSP90 chaperone/DNA topoisomerase II/histidine kinase"/>
    <property type="match status" value="1"/>
</dbReference>
<dbReference type="Gene3D" id="1.10.287.130">
    <property type="match status" value="1"/>
</dbReference>
<accession>K9UL20</accession>
<dbReference type="Pfam" id="PF00072">
    <property type="entry name" value="Response_reg"/>
    <property type="match status" value="1"/>
</dbReference>
<dbReference type="InterPro" id="IPR000700">
    <property type="entry name" value="PAS-assoc_C"/>
</dbReference>
<dbReference type="Pfam" id="PF08447">
    <property type="entry name" value="PAS_3"/>
    <property type="match status" value="2"/>
</dbReference>
<feature type="domain" description="Response regulatory" evidence="9">
    <location>
        <begin position="1"/>
        <end position="92"/>
    </location>
</feature>
<evidence type="ECO:0000259" key="9">
    <source>
        <dbReference type="PROSITE" id="PS50110"/>
    </source>
</evidence>
<dbReference type="OrthoDB" id="475707at2"/>
<dbReference type="STRING" id="1173020.Cha6605_4415"/>
<dbReference type="SMART" id="SM00086">
    <property type="entry name" value="PAC"/>
    <property type="match status" value="3"/>
</dbReference>
<dbReference type="PROSITE" id="PS50112">
    <property type="entry name" value="PAS"/>
    <property type="match status" value="2"/>
</dbReference>
<proteinExistence type="predicted"/>
<reference evidence="12 13" key="1">
    <citation type="submission" date="2012-05" db="EMBL/GenBank/DDBJ databases">
        <title>Finished chromosome of genome of Chamaesiphon sp. PCC 6605.</title>
        <authorList>
            <consortium name="US DOE Joint Genome Institute"/>
            <person name="Gugger M."/>
            <person name="Coursin T."/>
            <person name="Rippka R."/>
            <person name="Tandeau De Marsac N."/>
            <person name="Huntemann M."/>
            <person name="Wei C.-L."/>
            <person name="Han J."/>
            <person name="Detter J.C."/>
            <person name="Han C."/>
            <person name="Tapia R."/>
            <person name="Chen A."/>
            <person name="Kyrpides N."/>
            <person name="Mavromatis K."/>
            <person name="Markowitz V."/>
            <person name="Szeto E."/>
            <person name="Ivanova N."/>
            <person name="Pagani I."/>
            <person name="Pati A."/>
            <person name="Goodwin L."/>
            <person name="Nordberg H.P."/>
            <person name="Cantor M.N."/>
            <person name="Hua S.X."/>
            <person name="Woyke T."/>
            <person name="Kerfeld C.A."/>
        </authorList>
    </citation>
    <scope>NUCLEOTIDE SEQUENCE [LARGE SCALE GENOMIC DNA]</scope>
    <source>
        <strain evidence="13">ATCC 27169 / PCC 6605</strain>
    </source>
</reference>
<dbReference type="InterPro" id="IPR003594">
    <property type="entry name" value="HATPase_dom"/>
</dbReference>
<feature type="domain" description="PAS" evidence="10">
    <location>
        <begin position="358"/>
        <end position="428"/>
    </location>
</feature>
<feature type="domain" description="PAC" evidence="11">
    <location>
        <begin position="678"/>
        <end position="730"/>
    </location>
</feature>
<dbReference type="Pfam" id="PF02518">
    <property type="entry name" value="HATPase_c"/>
    <property type="match status" value="1"/>
</dbReference>
<dbReference type="SMART" id="SM00387">
    <property type="entry name" value="HATPase_c"/>
    <property type="match status" value="1"/>
</dbReference>
<evidence type="ECO:0000256" key="5">
    <source>
        <dbReference type="ARBA" id="ARBA00022777"/>
    </source>
</evidence>
<dbReference type="CDD" id="cd00130">
    <property type="entry name" value="PAS"/>
    <property type="match status" value="4"/>
</dbReference>
<dbReference type="Gene3D" id="3.30.565.10">
    <property type="entry name" value="Histidine kinase-like ATPase, C-terminal domain"/>
    <property type="match status" value="1"/>
</dbReference>
<dbReference type="InterPro" id="IPR001789">
    <property type="entry name" value="Sig_transdc_resp-reg_receiver"/>
</dbReference>
<keyword evidence="3 7" id="KW-0597">Phosphoprotein</keyword>
<keyword evidence="5" id="KW-0418">Kinase</keyword>
<dbReference type="eggNOG" id="COG3437">
    <property type="taxonomic scope" value="Bacteria"/>
</dbReference>
<dbReference type="InterPro" id="IPR036097">
    <property type="entry name" value="HisK_dim/P_sf"/>
</dbReference>
<dbReference type="SUPFAM" id="SSF52172">
    <property type="entry name" value="CheY-like"/>
    <property type="match status" value="1"/>
</dbReference>
<keyword evidence="4" id="KW-0808">Transferase</keyword>
<dbReference type="PROSITE" id="PS50109">
    <property type="entry name" value="HIS_KIN"/>
    <property type="match status" value="1"/>
</dbReference>
<keyword evidence="6" id="KW-0902">Two-component regulatory system</keyword>
<evidence type="ECO:0000259" key="11">
    <source>
        <dbReference type="PROSITE" id="PS50113"/>
    </source>
</evidence>
<evidence type="ECO:0000259" key="10">
    <source>
        <dbReference type="PROSITE" id="PS50112"/>
    </source>
</evidence>
<dbReference type="CDD" id="cd00156">
    <property type="entry name" value="REC"/>
    <property type="match status" value="1"/>
</dbReference>
<evidence type="ECO:0000313" key="12">
    <source>
        <dbReference type="EMBL" id="AFY95348.1"/>
    </source>
</evidence>
<dbReference type="InterPro" id="IPR052162">
    <property type="entry name" value="Sensor_kinase/Photoreceptor"/>
</dbReference>
<dbReference type="EC" id="2.7.13.3" evidence="2"/>
<dbReference type="Gene3D" id="3.30.450.20">
    <property type="entry name" value="PAS domain"/>
    <property type="match status" value="5"/>
</dbReference>
<dbReference type="InterPro" id="IPR036890">
    <property type="entry name" value="HATPase_C_sf"/>
</dbReference>
<dbReference type="eggNOG" id="COG4251">
    <property type="taxonomic scope" value="Bacteria"/>
</dbReference>
<dbReference type="InterPro" id="IPR000014">
    <property type="entry name" value="PAS"/>
</dbReference>
<dbReference type="PROSITE" id="PS50113">
    <property type="entry name" value="PAC"/>
    <property type="match status" value="2"/>
</dbReference>
<dbReference type="SUPFAM" id="SSF55785">
    <property type="entry name" value="PYP-like sensor domain (PAS domain)"/>
    <property type="match status" value="4"/>
</dbReference>
<dbReference type="Pfam" id="PF08448">
    <property type="entry name" value="PAS_4"/>
    <property type="match status" value="2"/>
</dbReference>
<dbReference type="InterPro" id="IPR013656">
    <property type="entry name" value="PAS_4"/>
</dbReference>
<organism evidence="12 13">
    <name type="scientific">Chamaesiphon minutus (strain ATCC 27169 / PCC 6605)</name>
    <dbReference type="NCBI Taxonomy" id="1173020"/>
    <lineage>
        <taxon>Bacteria</taxon>
        <taxon>Bacillati</taxon>
        <taxon>Cyanobacteriota</taxon>
        <taxon>Cyanophyceae</taxon>
        <taxon>Gomontiellales</taxon>
        <taxon>Chamaesiphonaceae</taxon>
        <taxon>Chamaesiphon</taxon>
    </lineage>
</organism>
<dbReference type="Gene3D" id="3.40.50.2300">
    <property type="match status" value="1"/>
</dbReference>
<dbReference type="PROSITE" id="PS50110">
    <property type="entry name" value="RESPONSE_REGULATORY"/>
    <property type="match status" value="1"/>
</dbReference>
<dbReference type="NCBIfam" id="TIGR00229">
    <property type="entry name" value="sensory_box"/>
    <property type="match status" value="4"/>
</dbReference>
<dbReference type="FunFam" id="3.30.450.20:FF:000155">
    <property type="entry name" value="Sensor histidine kinase TodS"/>
    <property type="match status" value="1"/>
</dbReference>
<dbReference type="SMART" id="SM00388">
    <property type="entry name" value="HisKA"/>
    <property type="match status" value="1"/>
</dbReference>
<dbReference type="InterPro" id="IPR011006">
    <property type="entry name" value="CheY-like_superfamily"/>
</dbReference>
<dbReference type="InterPro" id="IPR004358">
    <property type="entry name" value="Sig_transdc_His_kin-like_C"/>
</dbReference>
<comment type="catalytic activity">
    <reaction evidence="1">
        <text>ATP + protein L-histidine = ADP + protein N-phospho-L-histidine.</text>
        <dbReference type="EC" id="2.7.13.3"/>
    </reaction>
</comment>
<dbReference type="SUPFAM" id="SSF47384">
    <property type="entry name" value="Homodimeric domain of signal transducing histidine kinase"/>
    <property type="match status" value="1"/>
</dbReference>
<dbReference type="KEGG" id="cmp:Cha6605_4415"/>
<keyword evidence="13" id="KW-1185">Reference proteome</keyword>
<evidence type="ECO:0000313" key="13">
    <source>
        <dbReference type="Proteomes" id="UP000010366"/>
    </source>
</evidence>
<dbReference type="SMART" id="SM00448">
    <property type="entry name" value="REC"/>
    <property type="match status" value="1"/>
</dbReference>
<sequence length="952" mass="108594">MLEAESVAEGLEICQRQQIDGVLLDYALPDADGLEFLAELSARTNSSLPPVVMMTGQGSESVAVRAIKAGAQDYLVKRDLTPELLQLTMRKAVENARLRRQLQQCQERFKTSIDNMRECVSIFSAIRDDAGQIIDFRFDYLNQAALENNRMTAKDIGKSLCKLFPAFRTSGLFEEYCQLIATGEPLIRENLVYEDVFGGETLTRVYSIYATKLDDGFVSCCRDETAKRQAEQDLQAANEQIIDIWESMTDAYVTVDRDWRIIYANQAATQSIVHLTRLAPAEFIGKSHWDLFPSLVGGDVEREYRRALTDRVVVQMEVWFEPNASWFEAHLYPAAEGLGIYFRDITDRKQMEAERLEAQQERDRFFNLSIDLLAIGNFQGYFTRLNPAWEKTLGYTHAELMARPFVELVHPDDRSSTEEAIRLGLSESWVSTDFENRYRCKDGSYRWLSWSTMPYPEQNLMYGIARDITDRKQMEAERLAAEQERDRFFNLSVDLLAVVSFDGYFVRLNPAFEQILGFTNAELMAEPFINFLHPDDREQTIAGAQSLADGKSVVNFENRYRCKDGTYRWVSWNAIPHVPSQVWYTIGHDITERKQMEAALQASERKFSAIFEQSFELMGIVSLDGVLLEVNQTALDSISARKEDIAGQYFWDTPWWHTEQLQQQLKEAIDRAIKGKFSRYEVQFPAPNGTILTTDFSIKPVLDETDRVVMLVAEARDITDRKQAQATLEARNRELDSFVHIVSHDLKAPLRAVANLSKWIEEDFDGSLSPTNQRQMELLRGRIQRMEATIDGLLDYARIGRTEDCLEPVSVSELLAETIETLAPPPTFNIAIAQNLPTLHAKRMLLSQVFTNLIGNAVKHHDRVDGSLHLGIAERQEFYEFAIADDGPGIAPEQHDRIFQIFQAVNPQQRTDSTGVGLAIVKKIVEAEGGTIRLESQLGRGTTFYFTWPKRS</sequence>
<feature type="domain" description="PAC" evidence="11">
    <location>
        <begin position="432"/>
        <end position="480"/>
    </location>
</feature>
<dbReference type="CDD" id="cd00082">
    <property type="entry name" value="HisKA"/>
    <property type="match status" value="1"/>
</dbReference>